<gene>
    <name evidence="1" type="ORF">F444_15982</name>
</gene>
<accession>A0A080ZK05</accession>
<reference evidence="1 2" key="1">
    <citation type="submission" date="2013-11" db="EMBL/GenBank/DDBJ databases">
        <title>The Genome Sequence of Phytophthora parasitica P1976.</title>
        <authorList>
            <consortium name="The Broad Institute Genomics Platform"/>
            <person name="Russ C."/>
            <person name="Tyler B."/>
            <person name="Panabieres F."/>
            <person name="Shan W."/>
            <person name="Tripathy S."/>
            <person name="Grunwald N."/>
            <person name="Machado M."/>
            <person name="Johnson C.S."/>
            <person name="Walker B."/>
            <person name="Young S."/>
            <person name="Zeng Q."/>
            <person name="Gargeya S."/>
            <person name="Fitzgerald M."/>
            <person name="Haas B."/>
            <person name="Abouelleil A."/>
            <person name="Allen A.W."/>
            <person name="Alvarado L."/>
            <person name="Arachchi H.M."/>
            <person name="Berlin A.M."/>
            <person name="Chapman S.B."/>
            <person name="Gainer-Dewar J."/>
            <person name="Goldberg J."/>
            <person name="Griggs A."/>
            <person name="Gujja S."/>
            <person name="Hansen M."/>
            <person name="Howarth C."/>
            <person name="Imamovic A."/>
            <person name="Ireland A."/>
            <person name="Larimer J."/>
            <person name="McCowan C."/>
            <person name="Murphy C."/>
            <person name="Pearson M."/>
            <person name="Poon T.W."/>
            <person name="Priest M."/>
            <person name="Roberts A."/>
            <person name="Saif S."/>
            <person name="Shea T."/>
            <person name="Sisk P."/>
            <person name="Sykes S."/>
            <person name="Wortman J."/>
            <person name="Nusbaum C."/>
            <person name="Birren B."/>
        </authorList>
    </citation>
    <scope>NUCLEOTIDE SEQUENCE [LARGE SCALE GENOMIC DNA]</scope>
    <source>
        <strain evidence="1 2">P1976</strain>
    </source>
</reference>
<organism evidence="1 2">
    <name type="scientific">Phytophthora nicotianae P1976</name>
    <dbReference type="NCBI Taxonomy" id="1317066"/>
    <lineage>
        <taxon>Eukaryota</taxon>
        <taxon>Sar</taxon>
        <taxon>Stramenopiles</taxon>
        <taxon>Oomycota</taxon>
        <taxon>Peronosporomycetes</taxon>
        <taxon>Peronosporales</taxon>
        <taxon>Peronosporaceae</taxon>
        <taxon>Phytophthora</taxon>
    </lineage>
</organism>
<evidence type="ECO:0000313" key="1">
    <source>
        <dbReference type="EMBL" id="ETO66966.1"/>
    </source>
</evidence>
<proteinExistence type="predicted"/>
<dbReference type="EMBL" id="ANJA01002941">
    <property type="protein sequence ID" value="ETO66966.1"/>
    <property type="molecule type" value="Genomic_DNA"/>
</dbReference>
<evidence type="ECO:0000313" key="2">
    <source>
        <dbReference type="Proteomes" id="UP000028582"/>
    </source>
</evidence>
<dbReference type="Proteomes" id="UP000028582">
    <property type="component" value="Unassembled WGS sequence"/>
</dbReference>
<dbReference type="AlphaFoldDB" id="A0A080ZK05"/>
<name>A0A080ZK05_PHYNI</name>
<sequence>MVIHRTMEASGGDSKWALTAILNEGTMKDEERLGIALVQRDPTAFKCDVCAPLSGLYVSYDQMHWLVFDTFLLIILTNV</sequence>
<comment type="caution">
    <text evidence="1">The sequence shown here is derived from an EMBL/GenBank/DDBJ whole genome shotgun (WGS) entry which is preliminary data.</text>
</comment>
<protein>
    <submittedName>
        <fullName evidence="1">Uncharacterized protein</fullName>
    </submittedName>
</protein>